<organism evidence="1">
    <name type="scientific">metagenome</name>
    <dbReference type="NCBI Taxonomy" id="256318"/>
    <lineage>
        <taxon>unclassified sequences</taxon>
        <taxon>metagenomes</taxon>
    </lineage>
</organism>
<sequence>MQDAEDRRQQRLRCSVMRVLRTPEAKRRLGLGDYHPQCYLNAARHAVTSYDIDDDMASCLQHAARWATATKTMELCADPEFGGDPTLGQRNILPIGVECPLPRSAIPPLPQDCNYTDIVNNRPWVERPRQTAHCACTERYDCQPEDLLSGQTVSSG</sequence>
<dbReference type="AlphaFoldDB" id="A0A380TA28"/>
<accession>A0A380TA28</accession>
<evidence type="ECO:0000313" key="1">
    <source>
        <dbReference type="EMBL" id="SUS04689.1"/>
    </source>
</evidence>
<gene>
    <name evidence="1" type="ORF">DF3PB_140021</name>
</gene>
<reference evidence="1" key="1">
    <citation type="submission" date="2018-07" db="EMBL/GenBank/DDBJ databases">
        <authorList>
            <person name="Quirk P.G."/>
            <person name="Krulwich T.A."/>
        </authorList>
    </citation>
    <scope>NUCLEOTIDE SEQUENCE</scope>
</reference>
<name>A0A380TA28_9ZZZZ</name>
<proteinExistence type="predicted"/>
<dbReference type="EMBL" id="UIDG01000046">
    <property type="protein sequence ID" value="SUS04689.1"/>
    <property type="molecule type" value="Genomic_DNA"/>
</dbReference>
<protein>
    <submittedName>
        <fullName evidence="1">Uncharacterized protein</fullName>
    </submittedName>
</protein>